<evidence type="ECO:0000256" key="12">
    <source>
        <dbReference type="PROSITE-ProRule" id="PRU00042"/>
    </source>
</evidence>
<dbReference type="Bgee" id="ENSORLG00000024183">
    <property type="expression patterns" value="Expressed in animal zygote and 15 other cell types or tissues"/>
</dbReference>
<evidence type="ECO:0000256" key="7">
    <source>
        <dbReference type="ARBA" id="ARBA00022833"/>
    </source>
</evidence>
<keyword evidence="11" id="KW-0539">Nucleus</keyword>
<name>A0A3B3HGU3_ORYLA</name>
<dbReference type="SUPFAM" id="SSF57667">
    <property type="entry name" value="beta-beta-alpha zinc fingers"/>
    <property type="match status" value="2"/>
</dbReference>
<evidence type="ECO:0000256" key="1">
    <source>
        <dbReference type="ARBA" id="ARBA00003767"/>
    </source>
</evidence>
<dbReference type="PROSITE" id="PS50157">
    <property type="entry name" value="ZINC_FINGER_C2H2_2"/>
    <property type="match status" value="3"/>
</dbReference>
<evidence type="ECO:0000256" key="5">
    <source>
        <dbReference type="ARBA" id="ARBA00022737"/>
    </source>
</evidence>
<reference evidence="14 15" key="1">
    <citation type="journal article" date="2007" name="Nature">
        <title>The medaka draft genome and insights into vertebrate genome evolution.</title>
        <authorList>
            <person name="Kasahara M."/>
            <person name="Naruse K."/>
            <person name="Sasaki S."/>
            <person name="Nakatani Y."/>
            <person name="Qu W."/>
            <person name="Ahsan B."/>
            <person name="Yamada T."/>
            <person name="Nagayasu Y."/>
            <person name="Doi K."/>
            <person name="Kasai Y."/>
            <person name="Jindo T."/>
            <person name="Kobayashi D."/>
            <person name="Shimada A."/>
            <person name="Toyoda A."/>
            <person name="Kuroki Y."/>
            <person name="Fujiyama A."/>
            <person name="Sasaki T."/>
            <person name="Shimizu A."/>
            <person name="Asakawa S."/>
            <person name="Shimizu N."/>
            <person name="Hashimoto S."/>
            <person name="Yang J."/>
            <person name="Lee Y."/>
            <person name="Matsushima K."/>
            <person name="Sugano S."/>
            <person name="Sakaizumi M."/>
            <person name="Narita T."/>
            <person name="Ohishi K."/>
            <person name="Haga S."/>
            <person name="Ohta F."/>
            <person name="Nomoto H."/>
            <person name="Nogata K."/>
            <person name="Morishita T."/>
            <person name="Endo T."/>
            <person name="Shin-I T."/>
            <person name="Takeda H."/>
            <person name="Morishita S."/>
            <person name="Kohara Y."/>
        </authorList>
    </citation>
    <scope>NUCLEOTIDE SEQUENCE [LARGE SCALE GENOMIC DNA]</scope>
    <source>
        <strain evidence="14 15">Hd-rR</strain>
    </source>
</reference>
<dbReference type="GO" id="GO:0000978">
    <property type="term" value="F:RNA polymerase II cis-regulatory region sequence-specific DNA binding"/>
    <property type="evidence" value="ECO:0000318"/>
    <property type="project" value="GO_Central"/>
</dbReference>
<dbReference type="Gene3D" id="3.30.160.60">
    <property type="entry name" value="Classic Zinc Finger"/>
    <property type="match status" value="4"/>
</dbReference>
<keyword evidence="7" id="KW-0862">Zinc</keyword>
<dbReference type="PROSITE" id="PS00028">
    <property type="entry name" value="ZINC_FINGER_C2H2_1"/>
    <property type="match status" value="3"/>
</dbReference>
<evidence type="ECO:0000259" key="13">
    <source>
        <dbReference type="PROSITE" id="PS50157"/>
    </source>
</evidence>
<dbReference type="GO" id="GO:0008270">
    <property type="term" value="F:zinc ion binding"/>
    <property type="evidence" value="ECO:0007669"/>
    <property type="project" value="UniProtKB-KW"/>
</dbReference>
<feature type="domain" description="C2H2-type" evidence="13">
    <location>
        <begin position="34"/>
        <end position="61"/>
    </location>
</feature>
<evidence type="ECO:0000256" key="8">
    <source>
        <dbReference type="ARBA" id="ARBA00023015"/>
    </source>
</evidence>
<dbReference type="InterPro" id="IPR013087">
    <property type="entry name" value="Znf_C2H2_type"/>
</dbReference>
<evidence type="ECO:0000256" key="6">
    <source>
        <dbReference type="ARBA" id="ARBA00022771"/>
    </source>
</evidence>
<keyword evidence="6 12" id="KW-0863">Zinc-finger</keyword>
<dbReference type="AlphaFoldDB" id="A0A3B3HGU3"/>
<reference evidence="14" key="2">
    <citation type="submission" date="2025-08" db="UniProtKB">
        <authorList>
            <consortium name="Ensembl"/>
        </authorList>
    </citation>
    <scope>IDENTIFICATION</scope>
    <source>
        <strain evidence="14">Hd-rR</strain>
    </source>
</reference>
<dbReference type="FunFam" id="3.30.160.60:FF:000110">
    <property type="entry name" value="Zinc finger protein-like"/>
    <property type="match status" value="1"/>
</dbReference>
<sequence>AMSSASQRGVSISFVLQLNDKERWSAIDSVKKTFACDVCGKAFKKKSLITQHVIIHSGEKPFDCKTCGKSFSRSGNFTIHMRTHTGEKPFSCETCGKSFTDSYSLTIHTRTHTGERPYSCKTCGKRFSRRWLIHKQIHSEDQFLESNHRLSKCKSCSRFQKQH</sequence>
<dbReference type="GeneTree" id="ENSGT01150000286959"/>
<feature type="domain" description="C2H2-type" evidence="13">
    <location>
        <begin position="90"/>
        <end position="117"/>
    </location>
</feature>
<evidence type="ECO:0000256" key="2">
    <source>
        <dbReference type="ARBA" id="ARBA00004123"/>
    </source>
</evidence>
<organism evidence="14 15">
    <name type="scientific">Oryzias latipes</name>
    <name type="common">Japanese rice fish</name>
    <name type="synonym">Japanese killifish</name>
    <dbReference type="NCBI Taxonomy" id="8090"/>
    <lineage>
        <taxon>Eukaryota</taxon>
        <taxon>Metazoa</taxon>
        <taxon>Chordata</taxon>
        <taxon>Craniata</taxon>
        <taxon>Vertebrata</taxon>
        <taxon>Euteleostomi</taxon>
        <taxon>Actinopterygii</taxon>
        <taxon>Neopterygii</taxon>
        <taxon>Teleostei</taxon>
        <taxon>Neoteleostei</taxon>
        <taxon>Acanthomorphata</taxon>
        <taxon>Ovalentaria</taxon>
        <taxon>Atherinomorphae</taxon>
        <taxon>Beloniformes</taxon>
        <taxon>Adrianichthyidae</taxon>
        <taxon>Oryziinae</taxon>
        <taxon>Oryzias</taxon>
    </lineage>
</organism>
<dbReference type="Ensembl" id="ENSORLT00000045420.1">
    <property type="protein sequence ID" value="ENSORLP00000030948.1"/>
    <property type="gene ID" value="ENSORLG00000024183.1"/>
</dbReference>
<keyword evidence="8" id="KW-0805">Transcription regulation</keyword>
<dbReference type="InParanoid" id="A0A3B3HGU3"/>
<dbReference type="SMART" id="SM00355">
    <property type="entry name" value="ZnF_C2H2"/>
    <property type="match status" value="4"/>
</dbReference>
<protein>
    <recommendedName>
        <fullName evidence="13">C2H2-type domain-containing protein</fullName>
    </recommendedName>
</protein>
<feature type="domain" description="C2H2-type" evidence="13">
    <location>
        <begin position="62"/>
        <end position="89"/>
    </location>
</feature>
<evidence type="ECO:0000256" key="4">
    <source>
        <dbReference type="ARBA" id="ARBA00022723"/>
    </source>
</evidence>
<accession>A0A3B3HGU3</accession>
<dbReference type="PANTHER" id="PTHR23235">
    <property type="entry name" value="KRUEPPEL-LIKE TRANSCRIPTION FACTOR"/>
    <property type="match status" value="1"/>
</dbReference>
<dbReference type="Pfam" id="PF00096">
    <property type="entry name" value="zf-C2H2"/>
    <property type="match status" value="3"/>
</dbReference>
<evidence type="ECO:0000313" key="14">
    <source>
        <dbReference type="Ensembl" id="ENSORLP00000030948.1"/>
    </source>
</evidence>
<comment type="function">
    <text evidence="1">May be involved in transcriptional regulation.</text>
</comment>
<keyword evidence="9" id="KW-0238">DNA-binding</keyword>
<proteinExistence type="inferred from homology"/>
<keyword evidence="15" id="KW-1185">Reference proteome</keyword>
<dbReference type="FunFam" id="3.30.160.60:FF:000446">
    <property type="entry name" value="Zinc finger protein"/>
    <property type="match status" value="1"/>
</dbReference>
<dbReference type="GO" id="GO:0005634">
    <property type="term" value="C:nucleus"/>
    <property type="evidence" value="ECO:0000318"/>
    <property type="project" value="GO_Central"/>
</dbReference>
<dbReference type="GO" id="GO:0006357">
    <property type="term" value="P:regulation of transcription by RNA polymerase II"/>
    <property type="evidence" value="ECO:0000318"/>
    <property type="project" value="GO_Central"/>
</dbReference>
<evidence type="ECO:0000256" key="10">
    <source>
        <dbReference type="ARBA" id="ARBA00023163"/>
    </source>
</evidence>
<reference evidence="14" key="3">
    <citation type="submission" date="2025-09" db="UniProtKB">
        <authorList>
            <consortium name="Ensembl"/>
        </authorList>
    </citation>
    <scope>IDENTIFICATION</scope>
    <source>
        <strain evidence="14">Hd-rR</strain>
    </source>
</reference>
<evidence type="ECO:0000256" key="9">
    <source>
        <dbReference type="ARBA" id="ARBA00023125"/>
    </source>
</evidence>
<evidence type="ECO:0000256" key="11">
    <source>
        <dbReference type="ARBA" id="ARBA00023242"/>
    </source>
</evidence>
<comment type="similarity">
    <text evidence="3">Belongs to the krueppel C2H2-type zinc-finger protein family.</text>
</comment>
<keyword evidence="4" id="KW-0479">Metal-binding</keyword>
<comment type="subcellular location">
    <subcellularLocation>
        <location evidence="2">Nucleus</location>
    </subcellularLocation>
</comment>
<dbReference type="PANTHER" id="PTHR23235:SF120">
    <property type="entry name" value="KRUPPEL-LIKE FACTOR 15"/>
    <property type="match status" value="1"/>
</dbReference>
<keyword evidence="5" id="KW-0677">Repeat</keyword>
<keyword evidence="10" id="KW-0804">Transcription</keyword>
<dbReference type="FunFam" id="3.30.160.60:FF:000966">
    <property type="entry name" value="ZFP90 zinc finger protein"/>
    <property type="match status" value="1"/>
</dbReference>
<evidence type="ECO:0000313" key="15">
    <source>
        <dbReference type="Proteomes" id="UP000001038"/>
    </source>
</evidence>
<dbReference type="Proteomes" id="UP000001038">
    <property type="component" value="Chromosome 17"/>
</dbReference>
<dbReference type="InterPro" id="IPR036236">
    <property type="entry name" value="Znf_C2H2_sf"/>
</dbReference>
<dbReference type="GO" id="GO:0000981">
    <property type="term" value="F:DNA-binding transcription factor activity, RNA polymerase II-specific"/>
    <property type="evidence" value="ECO:0000318"/>
    <property type="project" value="GO_Central"/>
</dbReference>
<evidence type="ECO:0000256" key="3">
    <source>
        <dbReference type="ARBA" id="ARBA00006991"/>
    </source>
</evidence>
<dbReference type="FunFam" id="3.30.160.60:FF:000744">
    <property type="entry name" value="zinc finger E-box-binding homeobox 1"/>
    <property type="match status" value="1"/>
</dbReference>